<protein>
    <submittedName>
        <fullName evidence="2">Uncharacterized protein</fullName>
    </submittedName>
</protein>
<reference evidence="2 3" key="1">
    <citation type="submission" date="2015-01" db="EMBL/GenBank/DDBJ databases">
        <title>Evolution of Trichinella species and genotypes.</title>
        <authorList>
            <person name="Korhonen P.K."/>
            <person name="Edoardo P."/>
            <person name="Giuseppe L.R."/>
            <person name="Gasser R.B."/>
        </authorList>
    </citation>
    <scope>NUCLEOTIDE SEQUENCE [LARGE SCALE GENOMIC DNA]</scope>
    <source>
        <strain evidence="2">ISS2496</strain>
    </source>
</reference>
<comment type="caution">
    <text evidence="2">The sequence shown here is derived from an EMBL/GenBank/DDBJ whole genome shotgun (WGS) entry which is preliminary data.</text>
</comment>
<dbReference type="Proteomes" id="UP000054783">
    <property type="component" value="Unassembled WGS sequence"/>
</dbReference>
<name>A0A0V0ZU99_9BILA</name>
<keyword evidence="3" id="KW-1185">Reference proteome</keyword>
<gene>
    <name evidence="2" type="ORF">T12_1207</name>
</gene>
<evidence type="ECO:0000313" key="2">
    <source>
        <dbReference type="EMBL" id="KRY16129.1"/>
    </source>
</evidence>
<organism evidence="2 3">
    <name type="scientific">Trichinella patagoniensis</name>
    <dbReference type="NCBI Taxonomy" id="990121"/>
    <lineage>
        <taxon>Eukaryota</taxon>
        <taxon>Metazoa</taxon>
        <taxon>Ecdysozoa</taxon>
        <taxon>Nematoda</taxon>
        <taxon>Enoplea</taxon>
        <taxon>Dorylaimia</taxon>
        <taxon>Trichinellida</taxon>
        <taxon>Trichinellidae</taxon>
        <taxon>Trichinella</taxon>
    </lineage>
</organism>
<dbReference type="AlphaFoldDB" id="A0A0V0ZU99"/>
<accession>A0A0V0ZU99</accession>
<dbReference type="EMBL" id="JYDQ01000083">
    <property type="protein sequence ID" value="KRY16129.1"/>
    <property type="molecule type" value="Genomic_DNA"/>
</dbReference>
<proteinExistence type="predicted"/>
<evidence type="ECO:0000313" key="3">
    <source>
        <dbReference type="Proteomes" id="UP000054783"/>
    </source>
</evidence>
<feature type="region of interest" description="Disordered" evidence="1">
    <location>
        <begin position="60"/>
        <end position="86"/>
    </location>
</feature>
<sequence length="130" mass="14691">MLEKRIAVEANIIPQIYDEEAAVASAESSTSGQFLFFREVRNEYRERLNLSSKSTTIAAVPNKRNGNDSGSTAIISGKNKERHQRKMRILRPKKDRKCSTGCNNCATPTAGFMSKKSKNVHFNLNMLWRP</sequence>
<evidence type="ECO:0000256" key="1">
    <source>
        <dbReference type="SAM" id="MobiDB-lite"/>
    </source>
</evidence>